<comment type="caution">
    <text evidence="4">The sequence shown here is derived from an EMBL/GenBank/DDBJ whole genome shotgun (WGS) entry which is preliminary data.</text>
</comment>
<dbReference type="SUPFAM" id="SSF48452">
    <property type="entry name" value="TPR-like"/>
    <property type="match status" value="1"/>
</dbReference>
<dbReference type="PANTHER" id="PTHR12558">
    <property type="entry name" value="CELL DIVISION CYCLE 16,23,27"/>
    <property type="match status" value="1"/>
</dbReference>
<dbReference type="RefSeq" id="WP_176106290.1">
    <property type="nucleotide sequence ID" value="NZ_JAALDK010000001.1"/>
</dbReference>
<dbReference type="Gene3D" id="1.25.40.10">
    <property type="entry name" value="Tetratricopeptide repeat domain"/>
    <property type="match status" value="2"/>
</dbReference>
<dbReference type="PANTHER" id="PTHR12558:SF33">
    <property type="entry name" value="BLL7664 PROTEIN"/>
    <property type="match status" value="1"/>
</dbReference>
<keyword evidence="1 2" id="KW-0238">DNA-binding</keyword>
<dbReference type="SUPFAM" id="SSF46894">
    <property type="entry name" value="C-terminal effector domain of the bipartite response regulators"/>
    <property type="match status" value="1"/>
</dbReference>
<dbReference type="CDD" id="cd00383">
    <property type="entry name" value="trans_reg_C"/>
    <property type="match status" value="1"/>
</dbReference>
<evidence type="ECO:0000256" key="1">
    <source>
        <dbReference type="ARBA" id="ARBA00023125"/>
    </source>
</evidence>
<evidence type="ECO:0000313" key="4">
    <source>
        <dbReference type="EMBL" id="NUX99678.1"/>
    </source>
</evidence>
<dbReference type="Proteomes" id="UP000594380">
    <property type="component" value="Unassembled WGS sequence"/>
</dbReference>
<dbReference type="EMBL" id="JAALDK010000001">
    <property type="protein sequence ID" value="NUX99678.1"/>
    <property type="molecule type" value="Genomic_DNA"/>
</dbReference>
<protein>
    <recommendedName>
        <fullName evidence="3">OmpR/PhoB-type domain-containing protein</fullName>
    </recommendedName>
</protein>
<accession>A0A7Y6JXD0</accession>
<feature type="DNA-binding region" description="OmpR/PhoB-type" evidence="2">
    <location>
        <begin position="1"/>
        <end position="99"/>
    </location>
</feature>
<dbReference type="Gene3D" id="3.40.50.10070">
    <property type="entry name" value="TolB, N-terminal domain"/>
    <property type="match status" value="1"/>
</dbReference>
<sequence length="603" mass="66620">MDDLRVGNWVVTPSLNSISSLGRTVRVEPKVMKVLVCLAQHPGDTVSKEQLFQAVWPRTVVTEDVLKRCIAALRRAFDDDARDPRVIETISKRGYRLVAPVTAGSATPAPTESVINDSIAVLPFVNMSADPEHEYFADGITEEIIDALAQIRELHVVARSSAFSFKGKHIDLRIVGEQLNVRTVLEGSVRRAKNRLRITAQLVSAVDGYHLWSEHYDRELKDVFAIQEEIAQAIVQRLKITFPWGTKNLVNPGTPNLEAYESYLKGHALLYKRGPAIAHALACCQRAVDLDPGYALAWADLADCYSMLCFYGFAAPQAFMPKAIEAARHAVTLDPSLAEAHCVLGVASLLWAWNTAEAEHEFLCALQLNPKYISALGWYGSAYLQFSEGRLVEGMEQAKLALAADPLSAYAHAIYALACTVAGKTGEGVEAARRAVQLDPESFLANWVLQMALLVNGQFEASIAAGESALAMSGRHPWSMAWLAVALASLGKATEADAVYAEMQARARREYVTPTSLAIAACAAAREDEAIRYAREAYEIRDTNLFYFSRYFPLSYRLYRYPQFCEIIARMGHSDWLRDEPPLTVAQEPRSTILRAAPPDKAL</sequence>
<dbReference type="PROSITE" id="PS51755">
    <property type="entry name" value="OMPR_PHOB"/>
    <property type="match status" value="1"/>
</dbReference>
<dbReference type="GO" id="GO:0003677">
    <property type="term" value="F:DNA binding"/>
    <property type="evidence" value="ECO:0007669"/>
    <property type="project" value="UniProtKB-UniRule"/>
</dbReference>
<dbReference type="InterPro" id="IPR001867">
    <property type="entry name" value="OmpR/PhoB-type_DNA-bd"/>
</dbReference>
<name>A0A7Y6JXD0_9BURK</name>
<dbReference type="GO" id="GO:0006355">
    <property type="term" value="P:regulation of DNA-templated transcription"/>
    <property type="evidence" value="ECO:0007669"/>
    <property type="project" value="InterPro"/>
</dbReference>
<dbReference type="InterPro" id="IPR011990">
    <property type="entry name" value="TPR-like_helical_dom_sf"/>
</dbReference>
<dbReference type="GO" id="GO:0000160">
    <property type="term" value="P:phosphorelay signal transduction system"/>
    <property type="evidence" value="ECO:0007669"/>
    <property type="project" value="InterPro"/>
</dbReference>
<dbReference type="Pfam" id="PF00486">
    <property type="entry name" value="Trans_reg_C"/>
    <property type="match status" value="1"/>
</dbReference>
<dbReference type="Gene3D" id="1.10.10.10">
    <property type="entry name" value="Winged helix-like DNA-binding domain superfamily/Winged helix DNA-binding domain"/>
    <property type="match status" value="1"/>
</dbReference>
<feature type="domain" description="OmpR/PhoB-type" evidence="3">
    <location>
        <begin position="1"/>
        <end position="99"/>
    </location>
</feature>
<dbReference type="InterPro" id="IPR036388">
    <property type="entry name" value="WH-like_DNA-bd_sf"/>
</dbReference>
<dbReference type="GeneID" id="301100301"/>
<dbReference type="InterPro" id="IPR016032">
    <property type="entry name" value="Sig_transdc_resp-reg_C-effctor"/>
</dbReference>
<evidence type="ECO:0000259" key="3">
    <source>
        <dbReference type="PROSITE" id="PS51755"/>
    </source>
</evidence>
<dbReference type="AlphaFoldDB" id="A0A7Y6JXD0"/>
<evidence type="ECO:0000256" key="2">
    <source>
        <dbReference type="PROSITE-ProRule" id="PRU01091"/>
    </source>
</evidence>
<gene>
    <name evidence="4" type="ORF">G5S42_08105</name>
</gene>
<organism evidence="4 5">
    <name type="scientific">Paraburkholderia youngii</name>
    <dbReference type="NCBI Taxonomy" id="2782701"/>
    <lineage>
        <taxon>Bacteria</taxon>
        <taxon>Pseudomonadati</taxon>
        <taxon>Pseudomonadota</taxon>
        <taxon>Betaproteobacteria</taxon>
        <taxon>Burkholderiales</taxon>
        <taxon>Burkholderiaceae</taxon>
        <taxon>Paraburkholderia</taxon>
    </lineage>
</organism>
<reference evidence="4 5" key="1">
    <citation type="submission" date="2020-02" db="EMBL/GenBank/DDBJ databases">
        <title>Paraburkholderia simonii sp. nov. and Paraburkholderia youngii sp. nov. Brazilian and Mexican Mimosa-associated rhizobia.</title>
        <authorList>
            <person name="Mavima L."/>
            <person name="Beukes C.W."/>
            <person name="Chan W.Y."/>
            <person name="Palmer M."/>
            <person name="De Meyer S.E."/>
            <person name="James E.K."/>
            <person name="Venter S.N."/>
            <person name="Steenkamp E.T."/>
        </authorList>
    </citation>
    <scope>NUCLEOTIDE SEQUENCE [LARGE SCALE GENOMIC DNA]</scope>
    <source>
        <strain evidence="4 5">JPY169</strain>
    </source>
</reference>
<evidence type="ECO:0000313" key="5">
    <source>
        <dbReference type="Proteomes" id="UP000594380"/>
    </source>
</evidence>
<proteinExistence type="predicted"/>
<dbReference type="SMART" id="SM00862">
    <property type="entry name" value="Trans_reg_C"/>
    <property type="match status" value="1"/>
</dbReference>